<dbReference type="InterPro" id="IPR046977">
    <property type="entry name" value="RsmC/RlmG"/>
</dbReference>
<dbReference type="Gene3D" id="3.40.50.150">
    <property type="entry name" value="Vaccinia Virus protein VP39"/>
    <property type="match status" value="1"/>
</dbReference>
<keyword evidence="2 4" id="KW-0808">Transferase</keyword>
<accession>A0A4S4FPE3</accession>
<organism evidence="4 5">
    <name type="scientific">Naasia lichenicola</name>
    <dbReference type="NCBI Taxonomy" id="2565933"/>
    <lineage>
        <taxon>Bacteria</taxon>
        <taxon>Bacillati</taxon>
        <taxon>Actinomycetota</taxon>
        <taxon>Actinomycetes</taxon>
        <taxon>Micrococcales</taxon>
        <taxon>Microbacteriaceae</taxon>
        <taxon>Naasia</taxon>
    </lineage>
</organism>
<evidence type="ECO:0000256" key="1">
    <source>
        <dbReference type="ARBA" id="ARBA00022603"/>
    </source>
</evidence>
<protein>
    <submittedName>
        <fullName evidence="4">Methyltransferase domain-containing protein</fullName>
    </submittedName>
</protein>
<dbReference type="Proteomes" id="UP000309133">
    <property type="component" value="Unassembled WGS sequence"/>
</dbReference>
<dbReference type="Pfam" id="PF05175">
    <property type="entry name" value="MTS"/>
    <property type="match status" value="1"/>
</dbReference>
<name>A0A4S4FPE3_9MICO</name>
<sequence length="202" mass="22107">MTSEHYFSQSPSGPFATRRIAVSLGGREIEVTTSGSIFSPDHVDQGTKVLLDTVPSPPPLGNLLDLGCGWGPIAISLALASPEAKVWAVDVNDRALALTRANADHLSILNLNTSRPEDVPGDLRFAAIWSNPPIRVGKAVLHGMLEHWLPRLEPDGEAWLVVQKNLGADSLQRWLDERFAEDFATTREQISKGFRVLRVGRL</sequence>
<proteinExistence type="predicted"/>
<evidence type="ECO:0000256" key="2">
    <source>
        <dbReference type="ARBA" id="ARBA00022679"/>
    </source>
</evidence>
<dbReference type="RefSeq" id="WP_136426584.1">
    <property type="nucleotide sequence ID" value="NZ_SSSM01000002.1"/>
</dbReference>
<reference evidence="4 5" key="1">
    <citation type="submission" date="2019-04" db="EMBL/GenBank/DDBJ databases">
        <authorList>
            <person name="Jiang L."/>
        </authorList>
    </citation>
    <scope>NUCLEOTIDE SEQUENCE [LARGE SCALE GENOMIC DNA]</scope>
    <source>
        <strain evidence="4 5">YIM 131853</strain>
    </source>
</reference>
<dbReference type="GO" id="GO:0008757">
    <property type="term" value="F:S-adenosylmethionine-dependent methyltransferase activity"/>
    <property type="evidence" value="ECO:0007669"/>
    <property type="project" value="InterPro"/>
</dbReference>
<evidence type="ECO:0000313" key="4">
    <source>
        <dbReference type="EMBL" id="THG32419.1"/>
    </source>
</evidence>
<dbReference type="PANTHER" id="PTHR47816">
    <property type="entry name" value="RIBOSOMAL RNA SMALL SUBUNIT METHYLTRANSFERASE C"/>
    <property type="match status" value="1"/>
</dbReference>
<dbReference type="InterPro" id="IPR029063">
    <property type="entry name" value="SAM-dependent_MTases_sf"/>
</dbReference>
<dbReference type="GO" id="GO:0032259">
    <property type="term" value="P:methylation"/>
    <property type="evidence" value="ECO:0007669"/>
    <property type="project" value="UniProtKB-KW"/>
</dbReference>
<dbReference type="OrthoDB" id="9764961at2"/>
<evidence type="ECO:0000313" key="5">
    <source>
        <dbReference type="Proteomes" id="UP000309133"/>
    </source>
</evidence>
<comment type="caution">
    <text evidence="4">The sequence shown here is derived from an EMBL/GenBank/DDBJ whole genome shotgun (WGS) entry which is preliminary data.</text>
</comment>
<dbReference type="CDD" id="cd02440">
    <property type="entry name" value="AdoMet_MTases"/>
    <property type="match status" value="1"/>
</dbReference>
<dbReference type="EMBL" id="SSSM01000002">
    <property type="protein sequence ID" value="THG32419.1"/>
    <property type="molecule type" value="Genomic_DNA"/>
</dbReference>
<keyword evidence="5" id="KW-1185">Reference proteome</keyword>
<gene>
    <name evidence="4" type="ORF">E6C64_04450</name>
</gene>
<dbReference type="InterPro" id="IPR007848">
    <property type="entry name" value="Small_mtfrase_dom"/>
</dbReference>
<dbReference type="PANTHER" id="PTHR47816:SF4">
    <property type="entry name" value="RIBOSOMAL RNA SMALL SUBUNIT METHYLTRANSFERASE C"/>
    <property type="match status" value="1"/>
</dbReference>
<keyword evidence="1 4" id="KW-0489">Methyltransferase</keyword>
<feature type="domain" description="Methyltransferase small" evidence="3">
    <location>
        <begin position="29"/>
        <end position="181"/>
    </location>
</feature>
<dbReference type="SUPFAM" id="SSF53335">
    <property type="entry name" value="S-adenosyl-L-methionine-dependent methyltransferases"/>
    <property type="match status" value="1"/>
</dbReference>
<evidence type="ECO:0000259" key="3">
    <source>
        <dbReference type="Pfam" id="PF05175"/>
    </source>
</evidence>
<dbReference type="AlphaFoldDB" id="A0A4S4FPE3"/>